<name>A0A2K1X3P9_POPTR</name>
<proteinExistence type="predicted"/>
<evidence type="ECO:0000313" key="2">
    <source>
        <dbReference type="Proteomes" id="UP000006729"/>
    </source>
</evidence>
<dbReference type="EMBL" id="CM009306">
    <property type="protein sequence ID" value="PNS95401.1"/>
    <property type="molecule type" value="Genomic_DNA"/>
</dbReference>
<keyword evidence="2" id="KW-1185">Reference proteome</keyword>
<dbReference type="InParanoid" id="A0A2K1X3P9"/>
<sequence length="51" mass="6008">MCGKKVWEDFAKILRNARDIVISSDVLFRCAETISAIKDGFLLYQWKDWKV</sequence>
<gene>
    <name evidence="1" type="ORF">POPTR_017G056200</name>
</gene>
<evidence type="ECO:0000313" key="1">
    <source>
        <dbReference type="EMBL" id="PNS95401.1"/>
    </source>
</evidence>
<dbReference type="Proteomes" id="UP000006729">
    <property type="component" value="Chromosome 17"/>
</dbReference>
<organism evidence="1 2">
    <name type="scientific">Populus trichocarpa</name>
    <name type="common">Western balsam poplar</name>
    <name type="synonym">Populus balsamifera subsp. trichocarpa</name>
    <dbReference type="NCBI Taxonomy" id="3694"/>
    <lineage>
        <taxon>Eukaryota</taxon>
        <taxon>Viridiplantae</taxon>
        <taxon>Streptophyta</taxon>
        <taxon>Embryophyta</taxon>
        <taxon>Tracheophyta</taxon>
        <taxon>Spermatophyta</taxon>
        <taxon>Magnoliopsida</taxon>
        <taxon>eudicotyledons</taxon>
        <taxon>Gunneridae</taxon>
        <taxon>Pentapetalae</taxon>
        <taxon>rosids</taxon>
        <taxon>fabids</taxon>
        <taxon>Malpighiales</taxon>
        <taxon>Salicaceae</taxon>
        <taxon>Saliceae</taxon>
        <taxon>Populus</taxon>
    </lineage>
</organism>
<dbReference type="AlphaFoldDB" id="A0A2K1X3P9"/>
<accession>A0A2K1X3P9</accession>
<protein>
    <submittedName>
        <fullName evidence="1">Uncharacterized protein</fullName>
    </submittedName>
</protein>
<reference evidence="1 2" key="1">
    <citation type="journal article" date="2006" name="Science">
        <title>The genome of black cottonwood, Populus trichocarpa (Torr. &amp; Gray).</title>
        <authorList>
            <person name="Tuskan G.A."/>
            <person name="Difazio S."/>
            <person name="Jansson S."/>
            <person name="Bohlmann J."/>
            <person name="Grigoriev I."/>
            <person name="Hellsten U."/>
            <person name="Putnam N."/>
            <person name="Ralph S."/>
            <person name="Rombauts S."/>
            <person name="Salamov A."/>
            <person name="Schein J."/>
            <person name="Sterck L."/>
            <person name="Aerts A."/>
            <person name="Bhalerao R.R."/>
            <person name="Bhalerao R.P."/>
            <person name="Blaudez D."/>
            <person name="Boerjan W."/>
            <person name="Brun A."/>
            <person name="Brunner A."/>
            <person name="Busov V."/>
            <person name="Campbell M."/>
            <person name="Carlson J."/>
            <person name="Chalot M."/>
            <person name="Chapman J."/>
            <person name="Chen G.L."/>
            <person name="Cooper D."/>
            <person name="Coutinho P.M."/>
            <person name="Couturier J."/>
            <person name="Covert S."/>
            <person name="Cronk Q."/>
            <person name="Cunningham R."/>
            <person name="Davis J."/>
            <person name="Degroeve S."/>
            <person name="Dejardin A."/>
            <person name="Depamphilis C."/>
            <person name="Detter J."/>
            <person name="Dirks B."/>
            <person name="Dubchak I."/>
            <person name="Duplessis S."/>
            <person name="Ehlting J."/>
            <person name="Ellis B."/>
            <person name="Gendler K."/>
            <person name="Goodstein D."/>
            <person name="Gribskov M."/>
            <person name="Grimwood J."/>
            <person name="Groover A."/>
            <person name="Gunter L."/>
            <person name="Hamberger B."/>
            <person name="Heinze B."/>
            <person name="Helariutta Y."/>
            <person name="Henrissat B."/>
            <person name="Holligan D."/>
            <person name="Holt R."/>
            <person name="Huang W."/>
            <person name="Islam-Faridi N."/>
            <person name="Jones S."/>
            <person name="Jones-Rhoades M."/>
            <person name="Jorgensen R."/>
            <person name="Joshi C."/>
            <person name="Kangasjarvi J."/>
            <person name="Karlsson J."/>
            <person name="Kelleher C."/>
            <person name="Kirkpatrick R."/>
            <person name="Kirst M."/>
            <person name="Kohler A."/>
            <person name="Kalluri U."/>
            <person name="Larimer F."/>
            <person name="Leebens-Mack J."/>
            <person name="Leple J.C."/>
            <person name="Locascio P."/>
            <person name="Lou Y."/>
            <person name="Lucas S."/>
            <person name="Martin F."/>
            <person name="Montanini B."/>
            <person name="Napoli C."/>
            <person name="Nelson D.R."/>
            <person name="Nelson C."/>
            <person name="Nieminen K."/>
            <person name="Nilsson O."/>
            <person name="Pereda V."/>
            <person name="Peter G."/>
            <person name="Philippe R."/>
            <person name="Pilate G."/>
            <person name="Poliakov A."/>
            <person name="Razumovskaya J."/>
            <person name="Richardson P."/>
            <person name="Rinaldi C."/>
            <person name="Ritland K."/>
            <person name="Rouze P."/>
            <person name="Ryaboy D."/>
            <person name="Schmutz J."/>
            <person name="Schrader J."/>
            <person name="Segerman B."/>
            <person name="Shin H."/>
            <person name="Siddiqui A."/>
            <person name="Sterky F."/>
            <person name="Terry A."/>
            <person name="Tsai C.J."/>
            <person name="Uberbacher E."/>
            <person name="Unneberg P."/>
            <person name="Vahala J."/>
            <person name="Wall K."/>
            <person name="Wessler S."/>
            <person name="Yang G."/>
            <person name="Yin T."/>
            <person name="Douglas C."/>
            <person name="Marra M."/>
            <person name="Sandberg G."/>
            <person name="Van de Peer Y."/>
            <person name="Rokhsar D."/>
        </authorList>
    </citation>
    <scope>NUCLEOTIDE SEQUENCE [LARGE SCALE GENOMIC DNA]</scope>
    <source>
        <strain evidence="2">cv. Nisqually</strain>
    </source>
</reference>